<feature type="chain" id="PRO_5037682066" description="Cell wall hydrolase" evidence="1">
    <location>
        <begin position="22"/>
        <end position="136"/>
    </location>
</feature>
<proteinExistence type="predicted"/>
<dbReference type="EMBL" id="JADZGI010000001">
    <property type="protein sequence ID" value="MBH0112381.1"/>
    <property type="molecule type" value="Genomic_DNA"/>
</dbReference>
<organism evidence="2 3">
    <name type="scientific">Novosphingobium aureum</name>
    <dbReference type="NCBI Taxonomy" id="2792964"/>
    <lineage>
        <taxon>Bacteria</taxon>
        <taxon>Pseudomonadati</taxon>
        <taxon>Pseudomonadota</taxon>
        <taxon>Alphaproteobacteria</taxon>
        <taxon>Sphingomonadales</taxon>
        <taxon>Sphingomonadaceae</taxon>
        <taxon>Novosphingobium</taxon>
    </lineage>
</organism>
<name>A0A931HAI6_9SPHN</name>
<feature type="signal peptide" evidence="1">
    <location>
        <begin position="1"/>
        <end position="21"/>
    </location>
</feature>
<keyword evidence="3" id="KW-1185">Reference proteome</keyword>
<evidence type="ECO:0000313" key="2">
    <source>
        <dbReference type="EMBL" id="MBH0112381.1"/>
    </source>
</evidence>
<protein>
    <recommendedName>
        <fullName evidence="4">Cell wall hydrolase</fullName>
    </recommendedName>
</protein>
<evidence type="ECO:0008006" key="4">
    <source>
        <dbReference type="Google" id="ProtNLM"/>
    </source>
</evidence>
<dbReference type="Proteomes" id="UP000617634">
    <property type="component" value="Unassembled WGS sequence"/>
</dbReference>
<gene>
    <name evidence="2" type="ORF">I5E68_05355</name>
</gene>
<dbReference type="AlphaFoldDB" id="A0A931HAI6"/>
<reference evidence="2" key="1">
    <citation type="submission" date="2020-11" db="EMBL/GenBank/DDBJ databases">
        <title>Novosphingobium aureum sp. nov., a marine bacterium isolated from sediment of a salt flat.</title>
        <authorList>
            <person name="Yoo Y."/>
            <person name="Kim J.-J."/>
        </authorList>
    </citation>
    <scope>NUCLEOTIDE SEQUENCE</scope>
    <source>
        <strain evidence="2">YJ-S2-02</strain>
    </source>
</reference>
<accession>A0A931HAI6</accession>
<comment type="caution">
    <text evidence="2">The sequence shown here is derived from an EMBL/GenBank/DDBJ whole genome shotgun (WGS) entry which is preliminary data.</text>
</comment>
<evidence type="ECO:0000313" key="3">
    <source>
        <dbReference type="Proteomes" id="UP000617634"/>
    </source>
</evidence>
<sequence>MGALACATTTLAGTLAAPALADDPRDPAMRNAEARARDAAEIRRLNREQAAMVARRDAQYAQGWEAWRDARDGRADYEAARADYARDMESYARARRDHDANEAAYAAARSDYEADMRAWRRDVEACRAGYREHCAR</sequence>
<evidence type="ECO:0000256" key="1">
    <source>
        <dbReference type="SAM" id="SignalP"/>
    </source>
</evidence>
<keyword evidence="1" id="KW-0732">Signal</keyword>